<organism evidence="2 3">
    <name type="scientific">Puniceicoccus vermicola</name>
    <dbReference type="NCBI Taxonomy" id="388746"/>
    <lineage>
        <taxon>Bacteria</taxon>
        <taxon>Pseudomonadati</taxon>
        <taxon>Verrucomicrobiota</taxon>
        <taxon>Opitutia</taxon>
        <taxon>Puniceicoccales</taxon>
        <taxon>Puniceicoccaceae</taxon>
        <taxon>Puniceicoccus</taxon>
    </lineage>
</organism>
<feature type="region of interest" description="Disordered" evidence="1">
    <location>
        <begin position="227"/>
        <end position="246"/>
    </location>
</feature>
<proteinExistence type="predicted"/>
<sequence>MLKKLTKADMLLRDRLYGVGWFLHQMVEQGNYGAFLLKVSGSQTSRRIEELEDGSWIVEVDVRSRRRPADIIATHLVREIRFEIASTDAQGESRIDCYRLWTDLMDCRIDPAKTLIGLYQQRWEHEGSCREMKLELKKHKHLSAQLLETAHIEILSMVWASALIAKERQRLASINGSSETARRVGFDVVQENMCVLWPLQSQVGIHLSQAQFEASAQSLSHHASLYNTPQKRKRSCPRKVRQNQKHWPKIRERTESKQPVKITILGHH</sequence>
<comment type="caution">
    <text evidence="2">The sequence shown here is derived from an EMBL/GenBank/DDBJ whole genome shotgun (WGS) entry which is preliminary data.</text>
</comment>
<dbReference type="Proteomes" id="UP000525652">
    <property type="component" value="Unassembled WGS sequence"/>
</dbReference>
<evidence type="ECO:0000313" key="2">
    <source>
        <dbReference type="EMBL" id="MBC2601981.1"/>
    </source>
</evidence>
<accession>A0A7X1AXW0</accession>
<gene>
    <name evidence="2" type="ORF">H5P30_09325</name>
</gene>
<evidence type="ECO:0000256" key="1">
    <source>
        <dbReference type="SAM" id="MobiDB-lite"/>
    </source>
</evidence>
<dbReference type="AlphaFoldDB" id="A0A7X1AXW0"/>
<dbReference type="RefSeq" id="WP_185692679.1">
    <property type="nucleotide sequence ID" value="NZ_JACHVA010000080.1"/>
</dbReference>
<dbReference type="EMBL" id="JACHVA010000080">
    <property type="protein sequence ID" value="MBC2601981.1"/>
    <property type="molecule type" value="Genomic_DNA"/>
</dbReference>
<feature type="compositionally biased region" description="Basic residues" evidence="1">
    <location>
        <begin position="230"/>
        <end position="246"/>
    </location>
</feature>
<evidence type="ECO:0000313" key="3">
    <source>
        <dbReference type="Proteomes" id="UP000525652"/>
    </source>
</evidence>
<reference evidence="2 3" key="1">
    <citation type="submission" date="2020-07" db="EMBL/GenBank/DDBJ databases">
        <authorList>
            <person name="Feng X."/>
        </authorList>
    </citation>
    <scope>NUCLEOTIDE SEQUENCE [LARGE SCALE GENOMIC DNA]</scope>
    <source>
        <strain evidence="2 3">JCM14086</strain>
    </source>
</reference>
<evidence type="ECO:0008006" key="4">
    <source>
        <dbReference type="Google" id="ProtNLM"/>
    </source>
</evidence>
<name>A0A7X1AXW0_9BACT</name>
<keyword evidence="3" id="KW-1185">Reference proteome</keyword>
<protein>
    <recommendedName>
        <fullName evidence="4">Transposase IS4-like domain-containing protein</fullName>
    </recommendedName>
</protein>